<evidence type="ECO:0000256" key="2">
    <source>
        <dbReference type="SAM" id="Coils"/>
    </source>
</evidence>
<feature type="domain" description="CusB-like beta-barrel" evidence="6">
    <location>
        <begin position="359"/>
        <end position="424"/>
    </location>
</feature>
<reference evidence="8 9" key="1">
    <citation type="submission" date="2023-02" db="EMBL/GenBank/DDBJ databases">
        <title>Genome sequence of Paenibacillus kyungheensis KACC 18744.</title>
        <authorList>
            <person name="Kim S."/>
            <person name="Heo J."/>
            <person name="Kwon S.-W."/>
        </authorList>
    </citation>
    <scope>NUCLEOTIDE SEQUENCE [LARGE SCALE GENOMIC DNA]</scope>
    <source>
        <strain evidence="8 9">KACC 18744</strain>
    </source>
</reference>
<dbReference type="InterPro" id="IPR058637">
    <property type="entry name" value="YknX-like_C"/>
</dbReference>
<dbReference type="RefSeq" id="WP_273612514.1">
    <property type="nucleotide sequence ID" value="NZ_CP117416.1"/>
</dbReference>
<dbReference type="AlphaFoldDB" id="A0AAX3LW93"/>
<dbReference type="Gene3D" id="2.40.50.100">
    <property type="match status" value="2"/>
</dbReference>
<dbReference type="GO" id="GO:1990281">
    <property type="term" value="C:efflux pump complex"/>
    <property type="evidence" value="ECO:0007669"/>
    <property type="project" value="TreeGrafter"/>
</dbReference>
<dbReference type="Gene3D" id="2.40.30.170">
    <property type="match status" value="1"/>
</dbReference>
<feature type="coiled-coil region" evidence="2">
    <location>
        <begin position="102"/>
        <end position="228"/>
    </location>
</feature>
<keyword evidence="2" id="KW-0175">Coiled coil</keyword>
<dbReference type="NCBIfam" id="TIGR01730">
    <property type="entry name" value="RND_mfp"/>
    <property type="match status" value="1"/>
</dbReference>
<dbReference type="InterPro" id="IPR058792">
    <property type="entry name" value="Beta-barrel_RND_2"/>
</dbReference>
<dbReference type="EMBL" id="CP117416">
    <property type="protein sequence ID" value="WCT53958.1"/>
    <property type="molecule type" value="Genomic_DNA"/>
</dbReference>
<organism evidence="8 9">
    <name type="scientific">Paenibacillus kyungheensis</name>
    <dbReference type="NCBI Taxonomy" id="1452732"/>
    <lineage>
        <taxon>Bacteria</taxon>
        <taxon>Bacillati</taxon>
        <taxon>Bacillota</taxon>
        <taxon>Bacilli</taxon>
        <taxon>Bacillales</taxon>
        <taxon>Paenibacillaceae</taxon>
        <taxon>Paenibacillus</taxon>
    </lineage>
</organism>
<evidence type="ECO:0000256" key="4">
    <source>
        <dbReference type="SAM" id="SignalP"/>
    </source>
</evidence>
<dbReference type="Pfam" id="PF25989">
    <property type="entry name" value="YknX_C"/>
    <property type="match status" value="1"/>
</dbReference>
<gene>
    <name evidence="8" type="ORF">PQ456_12130</name>
</gene>
<evidence type="ECO:0000256" key="1">
    <source>
        <dbReference type="ARBA" id="ARBA00009477"/>
    </source>
</evidence>
<dbReference type="PANTHER" id="PTHR30469">
    <property type="entry name" value="MULTIDRUG RESISTANCE PROTEIN MDTA"/>
    <property type="match status" value="1"/>
</dbReference>
<keyword evidence="9" id="KW-1185">Reference proteome</keyword>
<evidence type="ECO:0000259" key="7">
    <source>
        <dbReference type="Pfam" id="PF25989"/>
    </source>
</evidence>
<evidence type="ECO:0000259" key="5">
    <source>
        <dbReference type="Pfam" id="PF25881"/>
    </source>
</evidence>
<dbReference type="InterPro" id="IPR059052">
    <property type="entry name" value="HH_YbhG-like"/>
</dbReference>
<dbReference type="PANTHER" id="PTHR30469:SF15">
    <property type="entry name" value="HLYD FAMILY OF SECRETION PROTEINS"/>
    <property type="match status" value="1"/>
</dbReference>
<dbReference type="InterPro" id="IPR006143">
    <property type="entry name" value="RND_pump_MFP"/>
</dbReference>
<feature type="domain" description="YbhG-like alpha-helical hairpin" evidence="5">
    <location>
        <begin position="141"/>
        <end position="262"/>
    </location>
</feature>
<dbReference type="PROSITE" id="PS51257">
    <property type="entry name" value="PROKAR_LIPOPROTEIN"/>
    <property type="match status" value="1"/>
</dbReference>
<feature type="compositionally biased region" description="Polar residues" evidence="3">
    <location>
        <begin position="499"/>
        <end position="522"/>
    </location>
</feature>
<feature type="region of interest" description="Disordered" evidence="3">
    <location>
        <begin position="494"/>
        <end position="522"/>
    </location>
</feature>
<dbReference type="Gene3D" id="2.40.420.20">
    <property type="match status" value="1"/>
</dbReference>
<protein>
    <submittedName>
        <fullName evidence="8">Efflux RND transporter periplasmic adaptor subunit</fullName>
    </submittedName>
</protein>
<dbReference type="Gene3D" id="1.10.287.470">
    <property type="entry name" value="Helix hairpin bin"/>
    <property type="match status" value="1"/>
</dbReference>
<sequence>MNPKRSSIVIALLLMVSLTACSTEPSTAAVQTTSNNVTFTTIKQQALDVNYDLSGTLTAYNETPVTFRTAGTVTAVKGEIGQQVNKGTVLATLDTADLQLSLADANQSVAAAQADLSSANASLKDAQAAKQNSLATVSSANAQLESAQAKIESARVSQQSVLSGARSQEKAQAQNAVNKAQTAYNQAKAEATRSQTLASNGLLTQQENEQAQTALADATDSLKDAQAKLSLIIEGASASERASAASTVKEAQTGIANAQATIEQAKAGVAQAEAGIAQSQANIQKSQASYDQAVIAKNKIVLSLSYTTLKAQASGVILEKNVSVGQTVSAGSSGGGAMGGSSDPFVIGETTRLKVLLPIADSEINQWKVGQQVSVSLYDDVRTGKVTKLYPQTNESTGSINAEVTVSNPKQDWKPGQVIKASRQATTQKGILLPVEAVISTGDKPYVFRNNKGKAVQTFVTIGESYNNQYLIKSGLQVGDQVVVQGADRLFNGDALATPANSSTAKTNQSTTKNQQEVTAHD</sequence>
<dbReference type="Pfam" id="PF25881">
    <property type="entry name" value="HH_YBHG"/>
    <property type="match status" value="1"/>
</dbReference>
<accession>A0AAX3LW93</accession>
<keyword evidence="4" id="KW-0732">Signal</keyword>
<comment type="similarity">
    <text evidence="1">Belongs to the membrane fusion protein (MFP) (TC 8.A.1) family.</text>
</comment>
<dbReference type="SUPFAM" id="SSF111369">
    <property type="entry name" value="HlyD-like secretion proteins"/>
    <property type="match status" value="2"/>
</dbReference>
<feature type="chain" id="PRO_5043892551" evidence="4">
    <location>
        <begin position="23"/>
        <end position="522"/>
    </location>
</feature>
<proteinExistence type="inferred from homology"/>
<evidence type="ECO:0000259" key="6">
    <source>
        <dbReference type="Pfam" id="PF25954"/>
    </source>
</evidence>
<dbReference type="Proteomes" id="UP001220509">
    <property type="component" value="Chromosome"/>
</dbReference>
<evidence type="ECO:0000313" key="8">
    <source>
        <dbReference type="EMBL" id="WCT53958.1"/>
    </source>
</evidence>
<dbReference type="GO" id="GO:0015562">
    <property type="term" value="F:efflux transmembrane transporter activity"/>
    <property type="evidence" value="ECO:0007669"/>
    <property type="project" value="TreeGrafter"/>
</dbReference>
<dbReference type="KEGG" id="pka:PQ456_12130"/>
<evidence type="ECO:0000256" key="3">
    <source>
        <dbReference type="SAM" id="MobiDB-lite"/>
    </source>
</evidence>
<feature type="signal peptide" evidence="4">
    <location>
        <begin position="1"/>
        <end position="22"/>
    </location>
</feature>
<name>A0AAX3LW93_9BACL</name>
<dbReference type="Pfam" id="PF25954">
    <property type="entry name" value="Beta-barrel_RND_2"/>
    <property type="match status" value="1"/>
</dbReference>
<evidence type="ECO:0000313" key="9">
    <source>
        <dbReference type="Proteomes" id="UP001220509"/>
    </source>
</evidence>
<feature type="domain" description="YknX-like C-terminal permuted SH3-like" evidence="7">
    <location>
        <begin position="432"/>
        <end position="495"/>
    </location>
</feature>